<dbReference type="PANTHER" id="PTHR46817">
    <property type="entry name" value="PHOSPHOINOSITIDE PHOSPHATASE SAC9-RELATED"/>
    <property type="match status" value="1"/>
</dbReference>
<dbReference type="EMBL" id="JACEIK010001465">
    <property type="protein sequence ID" value="MCD7469640.1"/>
    <property type="molecule type" value="Genomic_DNA"/>
</dbReference>
<dbReference type="Pfam" id="PF24791">
    <property type="entry name" value="SAC9_C8D"/>
    <property type="match status" value="1"/>
</dbReference>
<proteinExistence type="predicted"/>
<keyword evidence="5" id="KW-1185">Reference proteome</keyword>
<feature type="domain" description="SAC9 C-terminal" evidence="1">
    <location>
        <begin position="437"/>
        <end position="611"/>
    </location>
</feature>
<dbReference type="Pfam" id="PF24765">
    <property type="entry name" value="SAC9_C"/>
    <property type="match status" value="1"/>
</dbReference>
<dbReference type="PANTHER" id="PTHR46817:SF1">
    <property type="entry name" value="SAC DOMAIN-CONTAINING PROTEIN"/>
    <property type="match status" value="1"/>
</dbReference>
<evidence type="ECO:0008006" key="6">
    <source>
        <dbReference type="Google" id="ProtNLM"/>
    </source>
</evidence>
<reference evidence="4 5" key="1">
    <citation type="journal article" date="2021" name="BMC Genomics">
        <title>Datura genome reveals duplications of psychoactive alkaloid biosynthetic genes and high mutation rate following tissue culture.</title>
        <authorList>
            <person name="Rajewski A."/>
            <person name="Carter-House D."/>
            <person name="Stajich J."/>
            <person name="Litt A."/>
        </authorList>
    </citation>
    <scope>NUCLEOTIDE SEQUENCE [LARGE SCALE GENOMIC DNA]</scope>
    <source>
        <strain evidence="4">AR-01</strain>
    </source>
</reference>
<accession>A0ABS8TDV0</accession>
<dbReference type="InterPro" id="IPR057553">
    <property type="entry name" value="SAC9_GBDL_2nd"/>
</dbReference>
<organism evidence="4 5">
    <name type="scientific">Datura stramonium</name>
    <name type="common">Jimsonweed</name>
    <name type="synonym">Common thornapple</name>
    <dbReference type="NCBI Taxonomy" id="4076"/>
    <lineage>
        <taxon>Eukaryota</taxon>
        <taxon>Viridiplantae</taxon>
        <taxon>Streptophyta</taxon>
        <taxon>Embryophyta</taxon>
        <taxon>Tracheophyta</taxon>
        <taxon>Spermatophyta</taxon>
        <taxon>Magnoliopsida</taxon>
        <taxon>eudicotyledons</taxon>
        <taxon>Gunneridae</taxon>
        <taxon>Pentapetalae</taxon>
        <taxon>asterids</taxon>
        <taxon>lamiids</taxon>
        <taxon>Solanales</taxon>
        <taxon>Solanaceae</taxon>
        <taxon>Solanoideae</taxon>
        <taxon>Datureae</taxon>
        <taxon>Datura</taxon>
    </lineage>
</organism>
<gene>
    <name evidence="4" type="ORF">HAX54_008787</name>
</gene>
<dbReference type="InterPro" id="IPR057554">
    <property type="entry name" value="SAC9_C"/>
</dbReference>
<evidence type="ECO:0000313" key="4">
    <source>
        <dbReference type="EMBL" id="MCD7469640.1"/>
    </source>
</evidence>
<feature type="domain" description="SAC9 second GBDL" evidence="2">
    <location>
        <begin position="282"/>
        <end position="409"/>
    </location>
</feature>
<evidence type="ECO:0000259" key="2">
    <source>
        <dbReference type="Pfam" id="PF24789"/>
    </source>
</evidence>
<evidence type="ECO:0000259" key="3">
    <source>
        <dbReference type="Pfam" id="PF24791"/>
    </source>
</evidence>
<sequence length="611" mass="66953">MERRISYMAAMKLEIERFRLNFSAAERDRALLSIGVDPASINPNLLLDNSRMGGFCRVANVLALLGQASLEDKITASIGLEIADDSTIDFWNIAGIGERCLGGACQVHYEDVLVLNTPSVSSTSAAAQTFFVCSECERKVCKVCCAGKGALLLAMFNSREVPSYNGVSSQGGAICANSVDLSSNHSMTLDGVICKSCCTDVVLEALILDYVRVLVGQRRKARVDSAAQKSVDHVIRFTSRNCQSTPTACPELFNGEESLAEFPFASFLHPVETAAGSPPFIPCGYSMADAPVVQIWASSKIHKEERSCVGKWDMKSLITSSSELCGQEKSSEVPRHVKFSFRHPVRCRIIWLTLRLQKVGSSSVNFEKDFSLSSLEENPFAEPVRRASFGGPVESDPCLHAKRILVVGSPLRKDVGAPSQGSDQINTSNLLDKAPPLNRFKVPIEVEKLTHSNLVLEQFLPPVSPMLAGFRLDSFSAIKTRVTHSSPSQVNPWDVSSCILEDRFVCPAVLYIQVSAFQEPHNMVTVAEYRLPELKAGTAMYFDFPRQLSTRRISFRLLGDVGAFTDDPSEQDDSDARVCIVAAGLSLANRIKLYYYADPYELGKWASLSAV</sequence>
<evidence type="ECO:0000259" key="1">
    <source>
        <dbReference type="Pfam" id="PF24765"/>
    </source>
</evidence>
<comment type="caution">
    <text evidence="4">The sequence shown here is derived from an EMBL/GenBank/DDBJ whole genome shotgun (WGS) entry which is preliminary data.</text>
</comment>
<feature type="domain" description="SAC9 C8D" evidence="3">
    <location>
        <begin position="95"/>
        <end position="205"/>
    </location>
</feature>
<name>A0ABS8TDV0_DATST</name>
<dbReference type="InterPro" id="IPR057557">
    <property type="entry name" value="SAC9_C8D"/>
</dbReference>
<evidence type="ECO:0000313" key="5">
    <source>
        <dbReference type="Proteomes" id="UP000823775"/>
    </source>
</evidence>
<dbReference type="Proteomes" id="UP000823775">
    <property type="component" value="Unassembled WGS sequence"/>
</dbReference>
<protein>
    <recommendedName>
        <fullName evidence="6">Phosphoinositide phosphatase SAC9</fullName>
    </recommendedName>
</protein>
<dbReference type="Pfam" id="PF24789">
    <property type="entry name" value="SAC9_GBDL_2nd"/>
    <property type="match status" value="1"/>
</dbReference>